<organism evidence="2 3">
    <name type="scientific">Streptococcus downei MFe28</name>
    <dbReference type="NCBI Taxonomy" id="764290"/>
    <lineage>
        <taxon>Bacteria</taxon>
        <taxon>Bacillati</taxon>
        <taxon>Bacillota</taxon>
        <taxon>Bacilli</taxon>
        <taxon>Lactobacillales</taxon>
        <taxon>Streptococcaceae</taxon>
        <taxon>Streptococcus</taxon>
    </lineage>
</organism>
<feature type="transmembrane region" description="Helical" evidence="1">
    <location>
        <begin position="145"/>
        <end position="164"/>
    </location>
</feature>
<evidence type="ECO:0000313" key="2">
    <source>
        <dbReference type="EMBL" id="SUN37198.1"/>
    </source>
</evidence>
<keyword evidence="1" id="KW-0812">Transmembrane</keyword>
<sequence>MVKESELAKKNAELRLALGNEKKSSRNALLPQVIAFEEVLEKKIIELDPSSMSITEEGWILLWEPKYFDDRMLAGVLYSSYFSTLFSHNDIRPYNFPEIEAEVRRFEKELAKKGFILTVNDLDNPVIYVAPLSSQMVLLARYQKWMGIGLIAFGVLVAALLHFFGRATNAFIEVLYLLVGSFIVVVGLMIVSDS</sequence>
<keyword evidence="1" id="KW-1133">Transmembrane helix</keyword>
<proteinExistence type="predicted"/>
<reference evidence="2 3" key="1">
    <citation type="submission" date="2018-06" db="EMBL/GenBank/DDBJ databases">
        <authorList>
            <consortium name="Pathogen Informatics"/>
            <person name="Doyle S."/>
        </authorList>
    </citation>
    <scope>NUCLEOTIDE SEQUENCE [LARGE SCALE GENOMIC DNA]</scope>
    <source>
        <strain evidence="3">NCTC 11391</strain>
    </source>
</reference>
<dbReference type="EMBL" id="UHFA01000002">
    <property type="protein sequence ID" value="SUN37198.1"/>
    <property type="molecule type" value="Genomic_DNA"/>
</dbReference>
<dbReference type="AlphaFoldDB" id="A0A380JFY8"/>
<dbReference type="RefSeq" id="WP_244914171.1">
    <property type="nucleotide sequence ID" value="NZ_UHFA01000002.1"/>
</dbReference>
<gene>
    <name evidence="2" type="ORF">NCTC11391_01966</name>
</gene>
<evidence type="ECO:0000256" key="1">
    <source>
        <dbReference type="SAM" id="Phobius"/>
    </source>
</evidence>
<accession>A0A380JFY8</accession>
<keyword evidence="3" id="KW-1185">Reference proteome</keyword>
<dbReference type="Proteomes" id="UP000254082">
    <property type="component" value="Unassembled WGS sequence"/>
</dbReference>
<feature type="transmembrane region" description="Helical" evidence="1">
    <location>
        <begin position="170"/>
        <end position="191"/>
    </location>
</feature>
<evidence type="ECO:0000313" key="3">
    <source>
        <dbReference type="Proteomes" id="UP000254082"/>
    </source>
</evidence>
<protein>
    <submittedName>
        <fullName evidence="2">Uncharacterized protein</fullName>
    </submittedName>
</protein>
<name>A0A380JFY8_STRDO</name>
<keyword evidence="1" id="KW-0472">Membrane</keyword>